<dbReference type="PANTHER" id="PTHR30273">
    <property type="entry name" value="PERIPLASMIC SIGNAL SENSOR AND SIGMA FACTOR ACTIVATOR FECR-RELATED"/>
    <property type="match status" value="1"/>
</dbReference>
<feature type="domain" description="FecR protein" evidence="2">
    <location>
        <begin position="112"/>
        <end position="202"/>
    </location>
</feature>
<keyword evidence="1" id="KW-1133">Transmembrane helix</keyword>
<evidence type="ECO:0000259" key="3">
    <source>
        <dbReference type="Pfam" id="PF16220"/>
    </source>
</evidence>
<dbReference type="InterPro" id="IPR006860">
    <property type="entry name" value="FecR"/>
</dbReference>
<keyword evidence="1 4" id="KW-0812">Transmembrane</keyword>
<dbReference type="PIRSF" id="PIRSF018266">
    <property type="entry name" value="FecR"/>
    <property type="match status" value="1"/>
</dbReference>
<dbReference type="Gene3D" id="2.60.120.1440">
    <property type="match status" value="1"/>
</dbReference>
<protein>
    <submittedName>
        <fullName evidence="4">Transmembrane sensor</fullName>
    </submittedName>
</protein>
<accession>A0A157PUN0</accession>
<dbReference type="InterPro" id="IPR012373">
    <property type="entry name" value="Ferrdict_sens_TM"/>
</dbReference>
<name>A0A157PUN0_9BORD</name>
<evidence type="ECO:0000259" key="2">
    <source>
        <dbReference type="Pfam" id="PF04773"/>
    </source>
</evidence>
<evidence type="ECO:0000313" key="5">
    <source>
        <dbReference type="Proteomes" id="UP000077037"/>
    </source>
</evidence>
<dbReference type="OrthoDB" id="1100567at2"/>
<feature type="transmembrane region" description="Helical" evidence="1">
    <location>
        <begin position="78"/>
        <end position="97"/>
    </location>
</feature>
<dbReference type="GO" id="GO:0016989">
    <property type="term" value="F:sigma factor antagonist activity"/>
    <property type="evidence" value="ECO:0007669"/>
    <property type="project" value="TreeGrafter"/>
</dbReference>
<reference evidence="4 5" key="1">
    <citation type="submission" date="2016-03" db="EMBL/GenBank/DDBJ databases">
        <authorList>
            <consortium name="Pathogen Informatics"/>
        </authorList>
    </citation>
    <scope>NUCLEOTIDE SEQUENCE [LARGE SCALE GENOMIC DNA]</scope>
    <source>
        <strain evidence="4 5">NCTC13364</strain>
    </source>
</reference>
<evidence type="ECO:0000313" key="4">
    <source>
        <dbReference type="EMBL" id="SAI37283.1"/>
    </source>
</evidence>
<dbReference type="EMBL" id="FKBS01000015">
    <property type="protein sequence ID" value="SAI37283.1"/>
    <property type="molecule type" value="Genomic_DNA"/>
</dbReference>
<gene>
    <name evidence="4" type="primary">fecR2_5</name>
    <name evidence="4" type="ORF">SAMEA1982600_02958</name>
</gene>
<dbReference type="Pfam" id="PF04773">
    <property type="entry name" value="FecR"/>
    <property type="match status" value="1"/>
</dbReference>
<dbReference type="RefSeq" id="WP_066414156.1">
    <property type="nucleotide sequence ID" value="NZ_FKBS01000015.1"/>
</dbReference>
<dbReference type="Proteomes" id="UP000077037">
    <property type="component" value="Unassembled WGS sequence"/>
</dbReference>
<keyword evidence="1" id="KW-0472">Membrane</keyword>
<dbReference type="AlphaFoldDB" id="A0A157PUN0"/>
<dbReference type="InterPro" id="IPR032623">
    <property type="entry name" value="FecR_N"/>
</dbReference>
<feature type="domain" description="FecR N-terminal" evidence="3">
    <location>
        <begin position="9"/>
        <end position="50"/>
    </location>
</feature>
<organism evidence="4 5">
    <name type="scientific">Bordetella ansorpii</name>
    <dbReference type="NCBI Taxonomy" id="288768"/>
    <lineage>
        <taxon>Bacteria</taxon>
        <taxon>Pseudomonadati</taxon>
        <taxon>Pseudomonadota</taxon>
        <taxon>Betaproteobacteria</taxon>
        <taxon>Burkholderiales</taxon>
        <taxon>Alcaligenaceae</taxon>
        <taxon>Bordetella</taxon>
    </lineage>
</organism>
<evidence type="ECO:0000256" key="1">
    <source>
        <dbReference type="SAM" id="Phobius"/>
    </source>
</evidence>
<dbReference type="PANTHER" id="PTHR30273:SF2">
    <property type="entry name" value="PROTEIN FECR"/>
    <property type="match status" value="1"/>
</dbReference>
<sequence length="315" mass="34488">MMHDPILDKQARDWLRHLTSGQATGRDVKRFEQWRDASAQHRAAWNSARRSWRDLGDLGRAWRERRPAEQPVRSRRRLILGAGLAAGGAAATALATFPPLALWPSLREWGADYRTAVGEQRRLTLAGDVHVVMNTRTSLSSWIEAGQQRIELLEGEAAFECAQGDRPLEILAGGGSIRAGVASLDVRRLAGNVWVTCLAGQAEVLHGGRLLALGPRQQVRYDREDLQAVVAVADPSAAASWRNGVVVIDNLSLSDAVDEINRYRPGRVVLVNDRLAGRRLSGRFPIGDLDVALSQIERLLGATLRYGPAGLVLIA</sequence>
<proteinExistence type="predicted"/>
<dbReference type="Pfam" id="PF16220">
    <property type="entry name" value="DUF4880"/>
    <property type="match status" value="1"/>
</dbReference>